<evidence type="ECO:0000256" key="4">
    <source>
        <dbReference type="ARBA" id="ARBA00023242"/>
    </source>
</evidence>
<dbReference type="GO" id="GO:0004861">
    <property type="term" value="F:cyclin-dependent protein serine/threonine kinase inhibitor activity"/>
    <property type="evidence" value="ECO:0007669"/>
    <property type="project" value="InterPro"/>
</dbReference>
<dbReference type="AlphaFoldDB" id="A0A914HK90"/>
<evidence type="ECO:0000256" key="1">
    <source>
        <dbReference type="ARBA" id="ARBA00004123"/>
    </source>
</evidence>
<comment type="subcellular location">
    <subcellularLocation>
        <location evidence="1">Nucleus</location>
    </subcellularLocation>
</comment>
<dbReference type="WBParaSite" id="Gr19_v10_g17639.t2">
    <property type="protein sequence ID" value="Gr19_v10_g17639.t2"/>
    <property type="gene ID" value="Gr19_v10_g17639"/>
</dbReference>
<dbReference type="Proteomes" id="UP000887572">
    <property type="component" value="Unplaced"/>
</dbReference>
<organism evidence="8 9">
    <name type="scientific">Globodera rostochiensis</name>
    <name type="common">Golden nematode worm</name>
    <name type="synonym">Heterodera rostochiensis</name>
    <dbReference type="NCBI Taxonomy" id="31243"/>
    <lineage>
        <taxon>Eukaryota</taxon>
        <taxon>Metazoa</taxon>
        <taxon>Ecdysozoa</taxon>
        <taxon>Nematoda</taxon>
        <taxon>Chromadorea</taxon>
        <taxon>Rhabditida</taxon>
        <taxon>Tylenchina</taxon>
        <taxon>Tylenchomorpha</taxon>
        <taxon>Tylenchoidea</taxon>
        <taxon>Heteroderidae</taxon>
        <taxon>Heteroderinae</taxon>
        <taxon>Globodera</taxon>
    </lineage>
</organism>
<evidence type="ECO:0000256" key="3">
    <source>
        <dbReference type="ARBA" id="ARBA00023013"/>
    </source>
</evidence>
<keyword evidence="8" id="KW-1185">Reference proteome</keyword>
<dbReference type="PANTHER" id="PTHR10265:SF45">
    <property type="entry name" value="DACAPO"/>
    <property type="match status" value="1"/>
</dbReference>
<sequence>MTDHQQDTNKRRTRRSLFGSGRPNDTDEWLRNLENNAMEEKVRQWNFDFRRGRPLKKAGVDSPSSSHVYEAVDEREVPEFYRPDVAPEAASEAVRIPEDRADFLGKGRVCGVVQSAQEQTVAEGEFDGEHAAEEKEEILLPLSASTKFDAYDKQLKAFVHPPLNIQSGWCEERGTGAENNSIVVKIPTEKSKQNFARLFTKREASRNSKKTQFKVTSIGVLSPDNKFFLIAPLSIG</sequence>
<feature type="region of interest" description="Disordered" evidence="6">
    <location>
        <begin position="1"/>
        <end position="30"/>
    </location>
</feature>
<evidence type="ECO:0000256" key="6">
    <source>
        <dbReference type="SAM" id="MobiDB-lite"/>
    </source>
</evidence>
<evidence type="ECO:0000259" key="7">
    <source>
        <dbReference type="Pfam" id="PF02234"/>
    </source>
</evidence>
<evidence type="ECO:0000256" key="2">
    <source>
        <dbReference type="ARBA" id="ARBA00006726"/>
    </source>
</evidence>
<name>A0A914HK90_GLORO</name>
<accession>A0A914HK90</accession>
<dbReference type="InterPro" id="IPR044898">
    <property type="entry name" value="CDI_dom_sf"/>
</dbReference>
<evidence type="ECO:0000256" key="5">
    <source>
        <dbReference type="ARBA" id="ARBA00023306"/>
    </source>
</evidence>
<evidence type="ECO:0000313" key="8">
    <source>
        <dbReference type="Proteomes" id="UP000887572"/>
    </source>
</evidence>
<dbReference type="PANTHER" id="PTHR10265">
    <property type="entry name" value="CYCLIN-DEPENDENT KINASE INHIBITOR 1"/>
    <property type="match status" value="1"/>
</dbReference>
<protein>
    <submittedName>
        <fullName evidence="9">Cyclin-dependent kinase inhibitor domain-containing protein</fullName>
    </submittedName>
</protein>
<keyword evidence="4" id="KW-0539">Nucleus</keyword>
<dbReference type="InterPro" id="IPR003175">
    <property type="entry name" value="CDI_dom"/>
</dbReference>
<feature type="compositionally biased region" description="Basic and acidic residues" evidence="6">
    <location>
        <begin position="1"/>
        <end position="10"/>
    </location>
</feature>
<proteinExistence type="inferred from homology"/>
<dbReference type="GO" id="GO:0051726">
    <property type="term" value="P:regulation of cell cycle"/>
    <property type="evidence" value="ECO:0007669"/>
    <property type="project" value="InterPro"/>
</dbReference>
<dbReference type="Gene3D" id="4.10.365.10">
    <property type="entry name" value="p27"/>
    <property type="match status" value="1"/>
</dbReference>
<keyword evidence="5" id="KW-0131">Cell cycle</keyword>
<comment type="similarity">
    <text evidence="2">Belongs to the CDI family.</text>
</comment>
<dbReference type="Pfam" id="PF02234">
    <property type="entry name" value="CDI"/>
    <property type="match status" value="1"/>
</dbReference>
<dbReference type="GO" id="GO:0005634">
    <property type="term" value="C:nucleus"/>
    <property type="evidence" value="ECO:0007669"/>
    <property type="project" value="UniProtKB-SubCell"/>
</dbReference>
<keyword evidence="3" id="KW-0649">Protein kinase inhibitor</keyword>
<feature type="domain" description="Cyclin-dependent kinase inhibitor" evidence="7">
    <location>
        <begin position="16"/>
        <end position="56"/>
    </location>
</feature>
<reference evidence="9" key="1">
    <citation type="submission" date="2022-11" db="UniProtKB">
        <authorList>
            <consortium name="WormBaseParasite"/>
        </authorList>
    </citation>
    <scope>IDENTIFICATION</scope>
</reference>
<evidence type="ECO:0000313" key="9">
    <source>
        <dbReference type="WBParaSite" id="Gr19_v10_g17639.t2"/>
    </source>
</evidence>